<dbReference type="OMA" id="PFGFPDI"/>
<dbReference type="VEuPathDB" id="VectorBase:CSON010097"/>
<dbReference type="Gene3D" id="3.40.1000.30">
    <property type="match status" value="1"/>
</dbReference>
<name>A0A336K604_CULSO</name>
<dbReference type="AlphaFoldDB" id="A0A336K604"/>
<dbReference type="EMBL" id="UFQT01000040">
    <property type="protein sequence ID" value="SSX18549.1"/>
    <property type="molecule type" value="Genomic_DNA"/>
</dbReference>
<evidence type="ECO:0000259" key="5">
    <source>
        <dbReference type="Pfam" id="PF11566"/>
    </source>
</evidence>
<dbReference type="InterPro" id="IPR045128">
    <property type="entry name" value="PI31-like"/>
</dbReference>
<dbReference type="PANTHER" id="PTHR13266:SF1">
    <property type="entry name" value="PROTEASOME INHIBITOR PI31 SUBUNIT"/>
    <property type="match status" value="1"/>
</dbReference>
<sequence>MSDNLFGWELTFKSVESSLANNKTDVVIVFIHFVLLKNKFKCVGIGDDKTLSETDKASQSELLPDGWNQMDGDYKLRYVCNDKLYIFMAKLMDDDLLIGNFLSVDGLKLSNVTLDINETVTVEGRTAANAIKKSSEVYDKIQKDLIEPVFSGTQVSTQTQTEKKTVPPIDPLRDERLPSRNPIMPDYDRQFPDVGRGDLDPFGRGGGMLFDPRGLGPRNPGSFPGPLNPRIPFGARFDPYGPPRPDRFEPNPDHFRPPGYDDMFM</sequence>
<accession>A0A336K604</accession>
<feature type="compositionally biased region" description="Basic and acidic residues" evidence="4">
    <location>
        <begin position="244"/>
        <end position="256"/>
    </location>
</feature>
<evidence type="ECO:0000313" key="7">
    <source>
        <dbReference type="EMBL" id="SSX18549.1"/>
    </source>
</evidence>
<evidence type="ECO:0000256" key="3">
    <source>
        <dbReference type="ARBA" id="ARBA00022942"/>
    </source>
</evidence>
<comment type="similarity">
    <text evidence="1">Belongs to the proteasome inhibitor PI31 family.</text>
</comment>
<dbReference type="GO" id="GO:0000502">
    <property type="term" value="C:proteasome complex"/>
    <property type="evidence" value="ECO:0007669"/>
    <property type="project" value="UniProtKB-KW"/>
</dbReference>
<gene>
    <name evidence="6" type="primary">CSON010097</name>
</gene>
<dbReference type="InterPro" id="IPR021625">
    <property type="entry name" value="PI31_Prot_N"/>
</dbReference>
<feature type="domain" description="PI31 proteasome regulator N-terminal" evidence="5">
    <location>
        <begin position="21"/>
        <end position="154"/>
    </location>
</feature>
<feature type="region of interest" description="Disordered" evidence="4">
    <location>
        <begin position="153"/>
        <end position="194"/>
    </location>
</feature>
<evidence type="ECO:0000256" key="4">
    <source>
        <dbReference type="SAM" id="MobiDB-lite"/>
    </source>
</evidence>
<dbReference type="EMBL" id="UFQS01000040">
    <property type="protein sequence ID" value="SSW98163.1"/>
    <property type="molecule type" value="Genomic_DNA"/>
</dbReference>
<feature type="region of interest" description="Disordered" evidence="4">
    <location>
        <begin position="225"/>
        <end position="265"/>
    </location>
</feature>
<feature type="compositionally biased region" description="Basic and acidic residues" evidence="4">
    <location>
        <begin position="161"/>
        <end position="178"/>
    </location>
</feature>
<dbReference type="GO" id="GO:0043161">
    <property type="term" value="P:proteasome-mediated ubiquitin-dependent protein catabolic process"/>
    <property type="evidence" value="ECO:0007669"/>
    <property type="project" value="InterPro"/>
</dbReference>
<evidence type="ECO:0000313" key="6">
    <source>
        <dbReference type="EMBL" id="SSW98163.1"/>
    </source>
</evidence>
<proteinExistence type="inferred from homology"/>
<protein>
    <recommendedName>
        <fullName evidence="2">Proteasome inhibitor PI31 subunit</fullName>
    </recommendedName>
</protein>
<evidence type="ECO:0000256" key="2">
    <source>
        <dbReference type="ARBA" id="ARBA00015575"/>
    </source>
</evidence>
<reference evidence="6" key="1">
    <citation type="submission" date="2018-04" db="EMBL/GenBank/DDBJ databases">
        <authorList>
            <person name="Go L.Y."/>
            <person name="Mitchell J.A."/>
        </authorList>
    </citation>
    <scope>NUCLEOTIDE SEQUENCE</scope>
    <source>
        <tissue evidence="6">Whole organism</tissue>
    </source>
</reference>
<organism evidence="6">
    <name type="scientific">Culicoides sonorensis</name>
    <name type="common">Biting midge</name>
    <dbReference type="NCBI Taxonomy" id="179676"/>
    <lineage>
        <taxon>Eukaryota</taxon>
        <taxon>Metazoa</taxon>
        <taxon>Ecdysozoa</taxon>
        <taxon>Arthropoda</taxon>
        <taxon>Hexapoda</taxon>
        <taxon>Insecta</taxon>
        <taxon>Pterygota</taxon>
        <taxon>Neoptera</taxon>
        <taxon>Endopterygota</taxon>
        <taxon>Diptera</taxon>
        <taxon>Nematocera</taxon>
        <taxon>Chironomoidea</taxon>
        <taxon>Ceratopogonidae</taxon>
        <taxon>Ceratopogoninae</taxon>
        <taxon>Culicoides</taxon>
        <taxon>Monoculicoides</taxon>
    </lineage>
</organism>
<dbReference type="GO" id="GO:0004866">
    <property type="term" value="F:endopeptidase inhibitor activity"/>
    <property type="evidence" value="ECO:0007669"/>
    <property type="project" value="InterPro"/>
</dbReference>
<reference evidence="7" key="2">
    <citation type="submission" date="2018-07" db="EMBL/GenBank/DDBJ databases">
        <authorList>
            <person name="Quirk P.G."/>
            <person name="Krulwich T.A."/>
        </authorList>
    </citation>
    <scope>NUCLEOTIDE SEQUENCE</scope>
</reference>
<dbReference type="PANTHER" id="PTHR13266">
    <property type="entry name" value="PROTEASOME INHIBITOR"/>
    <property type="match status" value="1"/>
</dbReference>
<evidence type="ECO:0000256" key="1">
    <source>
        <dbReference type="ARBA" id="ARBA00006405"/>
    </source>
</evidence>
<keyword evidence="3" id="KW-0647">Proteasome</keyword>
<dbReference type="GO" id="GO:0070628">
    <property type="term" value="F:proteasome binding"/>
    <property type="evidence" value="ECO:0007669"/>
    <property type="project" value="InterPro"/>
</dbReference>
<dbReference type="Pfam" id="PF11566">
    <property type="entry name" value="PI31_Prot_N"/>
    <property type="match status" value="1"/>
</dbReference>